<keyword evidence="2" id="KW-0805">Transcription regulation</keyword>
<dbReference type="Gene3D" id="3.30.1330.80">
    <property type="entry name" value="Hypothetical protein, similar to alpha- acetolactate decarboxylase, domain 2"/>
    <property type="match status" value="1"/>
</dbReference>
<dbReference type="GO" id="GO:0005634">
    <property type="term" value="C:nucleus"/>
    <property type="evidence" value="ECO:0007669"/>
    <property type="project" value="UniProtKB-SubCell"/>
</dbReference>
<gene>
    <name evidence="9" type="ORF">F8388_012759</name>
</gene>
<evidence type="ECO:0000313" key="10">
    <source>
        <dbReference type="Proteomes" id="UP000525078"/>
    </source>
</evidence>
<evidence type="ECO:0000259" key="8">
    <source>
        <dbReference type="PROSITE" id="PS51742"/>
    </source>
</evidence>
<feature type="compositionally biased region" description="Low complexity" evidence="6">
    <location>
        <begin position="368"/>
        <end position="393"/>
    </location>
</feature>
<keyword evidence="5" id="KW-0539">Nucleus</keyword>
<name>A0A7J6F3V4_CANSA</name>
<dbReference type="FunFam" id="3.30.1330.80:FF:000001">
    <property type="entry name" value="AT-hook motif nuclear-localized protein"/>
    <property type="match status" value="1"/>
</dbReference>
<comment type="subcellular location">
    <subcellularLocation>
        <location evidence="1">Nucleus</location>
    </subcellularLocation>
</comment>
<dbReference type="PROSITE" id="PS51742">
    <property type="entry name" value="PPC"/>
    <property type="match status" value="1"/>
</dbReference>
<feature type="domain" description="PPC" evidence="8">
    <location>
        <begin position="227"/>
        <end position="363"/>
    </location>
</feature>
<dbReference type="SUPFAM" id="SSF117856">
    <property type="entry name" value="AF0104/ALDC/Ptd012-like"/>
    <property type="match status" value="1"/>
</dbReference>
<feature type="compositionally biased region" description="Basic and acidic residues" evidence="6">
    <location>
        <begin position="127"/>
        <end position="142"/>
    </location>
</feature>
<dbReference type="EMBL" id="JAATIP010000159">
    <property type="protein sequence ID" value="KAF4365394.1"/>
    <property type="molecule type" value="Genomic_DNA"/>
</dbReference>
<dbReference type="Proteomes" id="UP000525078">
    <property type="component" value="Unassembled WGS sequence"/>
</dbReference>
<evidence type="ECO:0000313" key="9">
    <source>
        <dbReference type="EMBL" id="KAF4365394.1"/>
    </source>
</evidence>
<feature type="compositionally biased region" description="Low complexity" evidence="6">
    <location>
        <begin position="405"/>
        <end position="423"/>
    </location>
</feature>
<dbReference type="AlphaFoldDB" id="A0A7J6F3V4"/>
<feature type="compositionally biased region" description="Polar residues" evidence="6">
    <location>
        <begin position="144"/>
        <end position="164"/>
    </location>
</feature>
<dbReference type="GO" id="GO:0003680">
    <property type="term" value="F:minor groove of adenine-thymine-rich DNA binding"/>
    <property type="evidence" value="ECO:0007669"/>
    <property type="project" value="InterPro"/>
</dbReference>
<keyword evidence="7" id="KW-0812">Transmembrane</keyword>
<evidence type="ECO:0000256" key="5">
    <source>
        <dbReference type="ARBA" id="ARBA00023242"/>
    </source>
</evidence>
<protein>
    <recommendedName>
        <fullName evidence="8">PPC domain-containing protein</fullName>
    </recommendedName>
</protein>
<accession>A0A7J6F3V4</accession>
<comment type="caution">
    <text evidence="9">The sequence shown here is derived from an EMBL/GenBank/DDBJ whole genome shotgun (WGS) entry which is preliminary data.</text>
</comment>
<keyword evidence="7" id="KW-0472">Membrane</keyword>
<evidence type="ECO:0000256" key="7">
    <source>
        <dbReference type="SAM" id="Phobius"/>
    </source>
</evidence>
<evidence type="ECO:0000256" key="4">
    <source>
        <dbReference type="ARBA" id="ARBA00023163"/>
    </source>
</evidence>
<feature type="transmembrane region" description="Helical" evidence="7">
    <location>
        <begin position="60"/>
        <end position="81"/>
    </location>
</feature>
<dbReference type="PANTHER" id="PTHR31100:SF14">
    <property type="entry name" value="AT-HOOK MOTIF NUCLEAR-LOCALIZED PROTEIN 15"/>
    <property type="match status" value="1"/>
</dbReference>
<evidence type="ECO:0000256" key="6">
    <source>
        <dbReference type="SAM" id="MobiDB-lite"/>
    </source>
</evidence>
<evidence type="ECO:0000256" key="1">
    <source>
        <dbReference type="ARBA" id="ARBA00004123"/>
    </source>
</evidence>
<dbReference type="Pfam" id="PF03479">
    <property type="entry name" value="PCC"/>
    <property type="match status" value="1"/>
</dbReference>
<feature type="compositionally biased region" description="Polar residues" evidence="6">
    <location>
        <begin position="116"/>
        <end position="126"/>
    </location>
</feature>
<reference evidence="9 10" key="1">
    <citation type="journal article" date="2020" name="bioRxiv">
        <title>Sequence and annotation of 42 cannabis genomes reveals extensive copy number variation in cannabinoid synthesis and pathogen resistance genes.</title>
        <authorList>
            <person name="Mckernan K.J."/>
            <person name="Helbert Y."/>
            <person name="Kane L.T."/>
            <person name="Ebling H."/>
            <person name="Zhang L."/>
            <person name="Liu B."/>
            <person name="Eaton Z."/>
            <person name="Mclaughlin S."/>
            <person name="Kingan S."/>
            <person name="Baybayan P."/>
            <person name="Concepcion G."/>
            <person name="Jordan M."/>
            <person name="Riva A."/>
            <person name="Barbazuk W."/>
            <person name="Harkins T."/>
        </authorList>
    </citation>
    <scope>NUCLEOTIDE SEQUENCE [LARGE SCALE GENOMIC DNA]</scope>
    <source>
        <strain evidence="10">cv. Jamaican Lion 4</strain>
        <tissue evidence="9">Leaf</tissue>
    </source>
</reference>
<dbReference type="GO" id="GO:0003700">
    <property type="term" value="F:DNA-binding transcription factor activity"/>
    <property type="evidence" value="ECO:0007669"/>
    <property type="project" value="TreeGrafter"/>
</dbReference>
<sequence>MRQGRITGSLNVRFTLNRRSGKARRFRKLALEGPLLLQPQITEDAAPFCSVFVSSDSPVLTSRFCILLYWVLVLDLSIWVLGKRIRVLMKKQANEFQSNMTNRWWAGNVAMRGVDSMSSPPSLQLRNTDEDANKLGPRREQEFINDNNLTITTTPPTKNISPQKQSHHHQNLEDDDSGDDPNSAGHESFEPSGSGGGGGSSNRRPRGRPPGSKNKPKPPVVITKESPNALRSHVLEISSGSDIVESIATFAQRRHRGVSVLSGSGIVTNVTLRQPAAPGGVITLQGRFEILSLSGAFLPSPSPPGATGLTVYLAGGQGQVVGGTVTGALVASGPVIVIGATFMNATFERLPLEQEEEAPAAAGGGEGTQLVEQQQQQQAGVNPGSSSSNPSTTQAMGGHDHHQQQQHPSVPMFNLPPNLMPNNGQVPHDMFWGPPARPPPPY</sequence>
<feature type="region of interest" description="Disordered" evidence="6">
    <location>
        <begin position="116"/>
        <end position="227"/>
    </location>
</feature>
<dbReference type="InterPro" id="IPR005175">
    <property type="entry name" value="PPC_dom"/>
</dbReference>
<keyword evidence="7" id="KW-1133">Transmembrane helix</keyword>
<proteinExistence type="predicted"/>
<organism evidence="9 10">
    <name type="scientific">Cannabis sativa</name>
    <name type="common">Hemp</name>
    <name type="synonym">Marijuana</name>
    <dbReference type="NCBI Taxonomy" id="3483"/>
    <lineage>
        <taxon>Eukaryota</taxon>
        <taxon>Viridiplantae</taxon>
        <taxon>Streptophyta</taxon>
        <taxon>Embryophyta</taxon>
        <taxon>Tracheophyta</taxon>
        <taxon>Spermatophyta</taxon>
        <taxon>Magnoliopsida</taxon>
        <taxon>eudicotyledons</taxon>
        <taxon>Gunneridae</taxon>
        <taxon>Pentapetalae</taxon>
        <taxon>rosids</taxon>
        <taxon>fabids</taxon>
        <taxon>Rosales</taxon>
        <taxon>Cannabaceae</taxon>
        <taxon>Cannabis</taxon>
    </lineage>
</organism>
<evidence type="ECO:0000256" key="3">
    <source>
        <dbReference type="ARBA" id="ARBA00023125"/>
    </source>
</evidence>
<dbReference type="PANTHER" id="PTHR31100">
    <property type="entry name" value="AT-HOOK MOTIF NUCLEAR-LOCALIZED PROTEIN 15"/>
    <property type="match status" value="1"/>
</dbReference>
<keyword evidence="4" id="KW-0804">Transcription</keyword>
<dbReference type="CDD" id="cd11378">
    <property type="entry name" value="DUF296"/>
    <property type="match status" value="1"/>
</dbReference>
<feature type="region of interest" description="Disordered" evidence="6">
    <location>
        <begin position="356"/>
        <end position="442"/>
    </location>
</feature>
<dbReference type="InterPro" id="IPR014476">
    <property type="entry name" value="AHL15-29"/>
</dbReference>
<keyword evidence="3" id="KW-0238">DNA-binding</keyword>
<evidence type="ECO:0000256" key="2">
    <source>
        <dbReference type="ARBA" id="ARBA00023015"/>
    </source>
</evidence>